<organism evidence="1">
    <name type="scientific">Arundo donax</name>
    <name type="common">Giant reed</name>
    <name type="synonym">Donax arundinaceus</name>
    <dbReference type="NCBI Taxonomy" id="35708"/>
    <lineage>
        <taxon>Eukaryota</taxon>
        <taxon>Viridiplantae</taxon>
        <taxon>Streptophyta</taxon>
        <taxon>Embryophyta</taxon>
        <taxon>Tracheophyta</taxon>
        <taxon>Spermatophyta</taxon>
        <taxon>Magnoliopsida</taxon>
        <taxon>Liliopsida</taxon>
        <taxon>Poales</taxon>
        <taxon>Poaceae</taxon>
        <taxon>PACMAD clade</taxon>
        <taxon>Arundinoideae</taxon>
        <taxon>Arundineae</taxon>
        <taxon>Arundo</taxon>
    </lineage>
</organism>
<evidence type="ECO:0000313" key="1">
    <source>
        <dbReference type="EMBL" id="JAD35762.1"/>
    </source>
</evidence>
<proteinExistence type="predicted"/>
<reference evidence="1" key="1">
    <citation type="submission" date="2014-09" db="EMBL/GenBank/DDBJ databases">
        <authorList>
            <person name="Magalhaes I.L.F."/>
            <person name="Oliveira U."/>
            <person name="Santos F.R."/>
            <person name="Vidigal T.H.D.A."/>
            <person name="Brescovit A.D."/>
            <person name="Santos A.J."/>
        </authorList>
    </citation>
    <scope>NUCLEOTIDE SEQUENCE</scope>
    <source>
        <tissue evidence="1">Shoot tissue taken approximately 20 cm above the soil surface</tissue>
    </source>
</reference>
<sequence length="46" mass="5359">MTMENFLLASHGTRPPLSCMRACVFFSIQLYKHLDFITLHSHTLHL</sequence>
<reference evidence="1" key="2">
    <citation type="journal article" date="2015" name="Data Brief">
        <title>Shoot transcriptome of the giant reed, Arundo donax.</title>
        <authorList>
            <person name="Barrero R.A."/>
            <person name="Guerrero F.D."/>
            <person name="Moolhuijzen P."/>
            <person name="Goolsby J.A."/>
            <person name="Tidwell J."/>
            <person name="Bellgard S.E."/>
            <person name="Bellgard M.I."/>
        </authorList>
    </citation>
    <scope>NUCLEOTIDE SEQUENCE</scope>
    <source>
        <tissue evidence="1">Shoot tissue taken approximately 20 cm above the soil surface</tissue>
    </source>
</reference>
<dbReference type="AlphaFoldDB" id="A0A0A8ZLN5"/>
<name>A0A0A8ZLN5_ARUDO</name>
<dbReference type="EMBL" id="GBRH01262133">
    <property type="protein sequence ID" value="JAD35762.1"/>
    <property type="molecule type" value="Transcribed_RNA"/>
</dbReference>
<accession>A0A0A8ZLN5</accession>
<protein>
    <submittedName>
        <fullName evidence="1">Uncharacterized protein</fullName>
    </submittedName>
</protein>